<dbReference type="Gene3D" id="2.30.42.10">
    <property type="match status" value="1"/>
</dbReference>
<reference evidence="2" key="1">
    <citation type="journal article" date="2023" name="DNA Res.">
        <title>Chromosome-level genome assembly of Phrynocephalus forsythii using third-generation DNA sequencing and Hi-C analysis.</title>
        <authorList>
            <person name="Qi Y."/>
            <person name="Zhao W."/>
            <person name="Zhao Y."/>
            <person name="Niu C."/>
            <person name="Cao S."/>
            <person name="Zhang Y."/>
        </authorList>
    </citation>
    <scope>NUCLEOTIDE SEQUENCE</scope>
    <source>
        <tissue evidence="2">Muscle</tissue>
    </source>
</reference>
<dbReference type="Proteomes" id="UP001142489">
    <property type="component" value="Unassembled WGS sequence"/>
</dbReference>
<protein>
    <recommendedName>
        <fullName evidence="1">PDZ domain-containing protein</fullName>
    </recommendedName>
</protein>
<keyword evidence="3" id="KW-1185">Reference proteome</keyword>
<name>A0A9Q1B1U0_9SAUR</name>
<comment type="caution">
    <text evidence="2">The sequence shown here is derived from an EMBL/GenBank/DDBJ whole genome shotgun (WGS) entry which is preliminary data.</text>
</comment>
<dbReference type="AlphaFoldDB" id="A0A9Q1B1U0"/>
<dbReference type="SUPFAM" id="SSF50156">
    <property type="entry name" value="PDZ domain-like"/>
    <property type="match status" value="1"/>
</dbReference>
<dbReference type="Pfam" id="PF00595">
    <property type="entry name" value="PDZ"/>
    <property type="match status" value="1"/>
</dbReference>
<sequence>MRMLDNINRGIISSSKANLRHKGRYIYLEALLHGGAPWGFTLKGGLEHGEPLIISKIEKGGKADLLNSQLQPGDELVNINESHLMGNAGENNGLACPNIYRLMGGTNVLSGDSQAMRLAGVCLQGRVCPELKLRRPEEFEEC</sequence>
<dbReference type="OrthoDB" id="10063560at2759"/>
<dbReference type="InterPro" id="IPR036034">
    <property type="entry name" value="PDZ_sf"/>
</dbReference>
<organism evidence="2 3">
    <name type="scientific">Phrynocephalus forsythii</name>
    <dbReference type="NCBI Taxonomy" id="171643"/>
    <lineage>
        <taxon>Eukaryota</taxon>
        <taxon>Metazoa</taxon>
        <taxon>Chordata</taxon>
        <taxon>Craniata</taxon>
        <taxon>Vertebrata</taxon>
        <taxon>Euteleostomi</taxon>
        <taxon>Lepidosauria</taxon>
        <taxon>Squamata</taxon>
        <taxon>Bifurcata</taxon>
        <taxon>Unidentata</taxon>
        <taxon>Episquamata</taxon>
        <taxon>Toxicofera</taxon>
        <taxon>Iguania</taxon>
        <taxon>Acrodonta</taxon>
        <taxon>Agamidae</taxon>
        <taxon>Agaminae</taxon>
        <taxon>Phrynocephalus</taxon>
    </lineage>
</organism>
<dbReference type="PROSITE" id="PS50106">
    <property type="entry name" value="PDZ"/>
    <property type="match status" value="1"/>
</dbReference>
<evidence type="ECO:0000259" key="1">
    <source>
        <dbReference type="PROSITE" id="PS50106"/>
    </source>
</evidence>
<evidence type="ECO:0000313" key="2">
    <source>
        <dbReference type="EMBL" id="KAJ7327217.1"/>
    </source>
</evidence>
<feature type="domain" description="PDZ" evidence="1">
    <location>
        <begin position="25"/>
        <end position="86"/>
    </location>
</feature>
<proteinExistence type="predicted"/>
<accession>A0A9Q1B1U0</accession>
<dbReference type="EMBL" id="JAPFRF010000007">
    <property type="protein sequence ID" value="KAJ7327217.1"/>
    <property type="molecule type" value="Genomic_DNA"/>
</dbReference>
<evidence type="ECO:0000313" key="3">
    <source>
        <dbReference type="Proteomes" id="UP001142489"/>
    </source>
</evidence>
<dbReference type="InterPro" id="IPR001478">
    <property type="entry name" value="PDZ"/>
</dbReference>
<gene>
    <name evidence="2" type="ORF">JRQ81_016976</name>
</gene>